<name>A0AAE7XRD7_9CAUD</name>
<evidence type="ECO:0000313" key="1">
    <source>
        <dbReference type="EMBL" id="QZI79133.1"/>
    </source>
</evidence>
<proteinExistence type="predicted"/>
<dbReference type="Proteomes" id="UP000827177">
    <property type="component" value="Segment"/>
</dbReference>
<dbReference type="EMBL" id="MZ234017">
    <property type="protein sequence ID" value="QZI79133.1"/>
    <property type="molecule type" value="Genomic_DNA"/>
</dbReference>
<evidence type="ECO:0000313" key="2">
    <source>
        <dbReference type="Proteomes" id="UP000827177"/>
    </source>
</evidence>
<gene>
    <name evidence="1" type="ORF">101114UKE3_002</name>
</gene>
<sequence length="49" mass="5522">MLIYNSLKFQFDRMDLASPSAFPKKGESSFKKGLLPMQLPLGNQSAFKL</sequence>
<organism evidence="1 2">
    <name type="scientific">Escherichia phage vB_EcoP-101114UKE3</name>
    <dbReference type="NCBI Taxonomy" id="2865794"/>
    <lineage>
        <taxon>Viruses</taxon>
        <taxon>Duplodnaviria</taxon>
        <taxon>Heunggongvirae</taxon>
        <taxon>Uroviricota</taxon>
        <taxon>Caudoviricetes</taxon>
        <taxon>Mktvariviridae</taxon>
        <taxon>Gordonclarkvirinae</taxon>
        <taxon>Suseptimavirus</taxon>
        <taxon>Suseptimavirus 101114UKE3</taxon>
    </lineage>
</organism>
<protein>
    <submittedName>
        <fullName evidence="1">Uncharacterized protein</fullName>
    </submittedName>
</protein>
<keyword evidence="2" id="KW-1185">Reference proteome</keyword>
<reference evidence="1 2" key="1">
    <citation type="submission" date="2021-05" db="EMBL/GenBank/DDBJ databases">
        <title>Naturally bred epsilon2 phages have an improved host range and effectivity in uropathogenic E. coli over their ancestor phages.</title>
        <authorList>
            <person name="Saez D."/>
            <person name="Loose M."/>
            <person name="Mutti M."/>
            <person name="Visram Z."/>
            <person name="Hitzenhammer E."/>
            <person name="Dippel D."/>
            <person name="Tisakova L."/>
            <person name="Schertler S."/>
            <person name="Wittmann J."/>
            <person name="Corsini L."/>
            <person name="Wagenlehner F."/>
        </authorList>
    </citation>
    <scope>NUCLEOTIDE SEQUENCE [LARGE SCALE GENOMIC DNA]</scope>
</reference>
<accession>A0AAE7XRD7</accession>